<dbReference type="PANTHER" id="PTHR22753">
    <property type="entry name" value="TRANSMEMBRANE PROTEIN 68"/>
    <property type="match status" value="1"/>
</dbReference>
<evidence type="ECO:0008006" key="4">
    <source>
        <dbReference type="Google" id="ProtNLM"/>
    </source>
</evidence>
<gene>
    <name evidence="2" type="ORF">COCNU_12G001880</name>
</gene>
<evidence type="ECO:0000313" key="2">
    <source>
        <dbReference type="EMBL" id="KAG1365188.1"/>
    </source>
</evidence>
<feature type="compositionally biased region" description="Pro residues" evidence="1">
    <location>
        <begin position="12"/>
        <end position="23"/>
    </location>
</feature>
<accession>A0A8K0IRI6</accession>
<reference evidence="2" key="2">
    <citation type="submission" date="2019-07" db="EMBL/GenBank/DDBJ databases">
        <authorList>
            <person name="Yang Y."/>
            <person name="Bocs S."/>
            <person name="Baudouin L."/>
        </authorList>
    </citation>
    <scope>NUCLEOTIDE SEQUENCE</scope>
    <source>
        <tissue evidence="2">Spear leaf of Hainan Tall coconut</tissue>
    </source>
</reference>
<protein>
    <recommendedName>
        <fullName evidence="4">Acyltransferase</fullName>
    </recommendedName>
</protein>
<reference evidence="2" key="1">
    <citation type="journal article" date="2017" name="Gigascience">
        <title>The genome draft of coconut (Cocos nucifera).</title>
        <authorList>
            <person name="Xiao Y."/>
            <person name="Xu P."/>
            <person name="Fan H."/>
            <person name="Baudouin L."/>
            <person name="Xia W."/>
            <person name="Bocs S."/>
            <person name="Xu J."/>
            <person name="Li Q."/>
            <person name="Guo A."/>
            <person name="Zhou L."/>
            <person name="Li J."/>
            <person name="Wu Y."/>
            <person name="Ma Z."/>
            <person name="Armero A."/>
            <person name="Issali A.E."/>
            <person name="Liu N."/>
            <person name="Peng M."/>
            <person name="Yang Y."/>
        </authorList>
    </citation>
    <scope>NUCLEOTIDE SEQUENCE</scope>
    <source>
        <tissue evidence="2">Spear leaf of Hainan Tall coconut</tissue>
    </source>
</reference>
<proteinExistence type="predicted"/>
<keyword evidence="3" id="KW-1185">Reference proteome</keyword>
<name>A0A8K0IRI6_COCNU</name>
<dbReference type="AlphaFoldDB" id="A0A8K0IRI6"/>
<dbReference type="OrthoDB" id="44277at2759"/>
<dbReference type="EMBL" id="CM017883">
    <property type="protein sequence ID" value="KAG1365188.1"/>
    <property type="molecule type" value="Genomic_DNA"/>
</dbReference>
<comment type="caution">
    <text evidence="2">The sequence shown here is derived from an EMBL/GenBank/DDBJ whole genome shotgun (WGS) entry which is preliminary data.</text>
</comment>
<dbReference type="Proteomes" id="UP000797356">
    <property type="component" value="Chromosome 12"/>
</dbReference>
<organism evidence="2 3">
    <name type="scientific">Cocos nucifera</name>
    <name type="common">Coconut palm</name>
    <dbReference type="NCBI Taxonomy" id="13894"/>
    <lineage>
        <taxon>Eukaryota</taxon>
        <taxon>Viridiplantae</taxon>
        <taxon>Streptophyta</taxon>
        <taxon>Embryophyta</taxon>
        <taxon>Tracheophyta</taxon>
        <taxon>Spermatophyta</taxon>
        <taxon>Magnoliopsida</taxon>
        <taxon>Liliopsida</taxon>
        <taxon>Arecaceae</taxon>
        <taxon>Arecoideae</taxon>
        <taxon>Cocoseae</taxon>
        <taxon>Attaleinae</taxon>
        <taxon>Cocos</taxon>
    </lineage>
</organism>
<dbReference type="GO" id="GO:0016020">
    <property type="term" value="C:membrane"/>
    <property type="evidence" value="ECO:0007669"/>
    <property type="project" value="TreeGrafter"/>
</dbReference>
<evidence type="ECO:0000256" key="1">
    <source>
        <dbReference type="SAM" id="MobiDB-lite"/>
    </source>
</evidence>
<feature type="compositionally biased region" description="Low complexity" evidence="1">
    <location>
        <begin position="1"/>
        <end position="11"/>
    </location>
</feature>
<feature type="region of interest" description="Disordered" evidence="1">
    <location>
        <begin position="1"/>
        <end position="26"/>
    </location>
</feature>
<dbReference type="PANTHER" id="PTHR22753:SF14">
    <property type="entry name" value="MONOACYLGLYCEROL_DIACYLGLYCEROL O-ACYLTRANSFERASE"/>
    <property type="match status" value="1"/>
</dbReference>
<sequence length="312" mass="35087">MASSLPLIPLRPSLPPSRPPPLSPHRRLHRQNQWLGRGKRINATHGGLEVLYDDGYRNAGRLHDYLQAVGDLMEFDQGPIRWFCPVDGGPPIKNAPLLLFLPDNQVKMALDSIGDGSHPLRTLYKFSRNLSSPLPRILENGIHLSTIIKCAGLYRQSRKHDHISDYLPPTMMELEAANKSGRDLYQAISPVMFSTMQDGKIVRGLSGVPNDGPVLLVGNHMLMGLELIPLCTEFLKEKRIVLRGIGHQLLFQGKIESSSQECDFFDFVSIFGAVPVSDRYFYRLLSEKAFVLLYPGGSREALHRKVCWTFSF</sequence>
<evidence type="ECO:0000313" key="3">
    <source>
        <dbReference type="Proteomes" id="UP000797356"/>
    </source>
</evidence>